<feature type="transmembrane region" description="Helical" evidence="6">
    <location>
        <begin position="471"/>
        <end position="491"/>
    </location>
</feature>
<organism evidence="8 9">
    <name type="scientific">Potamilus streckersoni</name>
    <dbReference type="NCBI Taxonomy" id="2493646"/>
    <lineage>
        <taxon>Eukaryota</taxon>
        <taxon>Metazoa</taxon>
        <taxon>Spiralia</taxon>
        <taxon>Lophotrochozoa</taxon>
        <taxon>Mollusca</taxon>
        <taxon>Bivalvia</taxon>
        <taxon>Autobranchia</taxon>
        <taxon>Heteroconchia</taxon>
        <taxon>Palaeoheterodonta</taxon>
        <taxon>Unionida</taxon>
        <taxon>Unionoidea</taxon>
        <taxon>Unionidae</taxon>
        <taxon>Ambleminae</taxon>
        <taxon>Lampsilini</taxon>
        <taxon>Potamilus</taxon>
    </lineage>
</organism>
<keyword evidence="9" id="KW-1185">Reference proteome</keyword>
<evidence type="ECO:0000256" key="1">
    <source>
        <dbReference type="ARBA" id="ARBA00004141"/>
    </source>
</evidence>
<evidence type="ECO:0000256" key="5">
    <source>
        <dbReference type="SAM" id="MobiDB-lite"/>
    </source>
</evidence>
<sequence length="831" mass="92599">MARERTPLQPHLKDQRMWSDAMNDLFGGSDYGDLFPACRNSRRRRFEANLTSYPTYRVIMDMDGTTPPVELTSVDASKFQEEKPKTQKTADYRNSYRLPNNPPESLTDLIRKEASSCCSCTPERRRKCLEKLFPVYRIMKKYNWKTDLPNDVIAGLTVGIMQLPQGMAYAMLAELPPVIGLYMSFFPVLIYFLLGTSRHISMGTVAVVSLLVGSVIARFYDLDIVYDIVVGDGNSSFYNGTGTGNLSAFIVPSGMPLQSVTKSRLPDDVKIAIATSLSLLVGIVQILMGICHLGFVTTYMSDALISGFTTGCAVHVFTSQVKYIFGLKIPRSDGMFQIIKTYIYIFEYISQTNYMPFVISVICITILYVVKVYVNQKYKSKLKIPIPIELIVVILGTVASYFANLAETHQVKVVGKVPAGLPTPSIPTMVHIDMYIIDIFIIAIIAFAQSVSLAALMAKKHSYSFDANQELIAYGAGSVFGSFFSCFPFAGSVSRSSVQESAGGKTQLTSVFSAILVLVVILVIGPLFEPLPSCVLSSIIVVALRSMFLQVQELPKIWRISRFDFLIWIVTFLCVVILHVDYGLLIGIVFSFFTVVIRSQKIKVVNLEKILEEDRYENPAKYYKTEAHPGMKIINFNSPLYYANGDIFVSQVYRVTGLTPEKVRKQLKKDSIKDPLATNRLGTVLLIGDSNLELHHNGKAGVVSNGKLSSTVLNLGLSSPLQHIIIDCSQITFIDSVGAKILKQIFEEYGSIDVDVFLAEVSDNVWDVLQASGFLDKYQDCIYVSVQDAVNSAFRLIEERQLLKKKLLLPQNNDHDEPNESDKLLTDQAVI</sequence>
<dbReference type="InterPro" id="IPR036513">
    <property type="entry name" value="STAS_dom_sf"/>
</dbReference>
<keyword evidence="2 6" id="KW-0812">Transmembrane</keyword>
<feature type="transmembrane region" description="Helical" evidence="6">
    <location>
        <begin position="271"/>
        <end position="295"/>
    </location>
</feature>
<feature type="transmembrane region" description="Helical" evidence="6">
    <location>
        <begin position="200"/>
        <end position="220"/>
    </location>
</feature>
<feature type="transmembrane region" description="Helical" evidence="6">
    <location>
        <begin position="434"/>
        <end position="459"/>
    </location>
</feature>
<evidence type="ECO:0000256" key="6">
    <source>
        <dbReference type="SAM" id="Phobius"/>
    </source>
</evidence>
<accession>A0AAE0WAK9</accession>
<reference evidence="8" key="2">
    <citation type="journal article" date="2021" name="Genome Biol. Evol.">
        <title>Developing a high-quality reference genome for a parasitic bivalve with doubly uniparental inheritance (Bivalvia: Unionida).</title>
        <authorList>
            <person name="Smith C.H."/>
        </authorList>
    </citation>
    <scope>NUCLEOTIDE SEQUENCE</scope>
    <source>
        <strain evidence="8">CHS0354</strain>
        <tissue evidence="8">Mantle</tissue>
    </source>
</reference>
<comment type="subcellular location">
    <subcellularLocation>
        <location evidence="1">Membrane</location>
        <topology evidence="1">Multi-pass membrane protein</topology>
    </subcellularLocation>
</comment>
<dbReference type="NCBIfam" id="TIGR00815">
    <property type="entry name" value="sulP"/>
    <property type="match status" value="1"/>
</dbReference>
<dbReference type="InterPro" id="IPR002645">
    <property type="entry name" value="STAS_dom"/>
</dbReference>
<dbReference type="Proteomes" id="UP001195483">
    <property type="component" value="Unassembled WGS sequence"/>
</dbReference>
<name>A0AAE0WAK9_9BIVA</name>
<feature type="region of interest" description="Disordered" evidence="5">
    <location>
        <begin position="74"/>
        <end position="98"/>
    </location>
</feature>
<dbReference type="AlphaFoldDB" id="A0AAE0WAK9"/>
<feature type="transmembrane region" description="Helical" evidence="6">
    <location>
        <begin position="511"/>
        <end position="544"/>
    </location>
</feature>
<dbReference type="Pfam" id="PF00916">
    <property type="entry name" value="Sulfate_transp"/>
    <property type="match status" value="1"/>
</dbReference>
<evidence type="ECO:0000256" key="4">
    <source>
        <dbReference type="ARBA" id="ARBA00023136"/>
    </source>
</evidence>
<dbReference type="Pfam" id="PF01740">
    <property type="entry name" value="STAS"/>
    <property type="match status" value="1"/>
</dbReference>
<feature type="compositionally biased region" description="Basic and acidic residues" evidence="5">
    <location>
        <begin position="78"/>
        <end position="91"/>
    </location>
</feature>
<keyword evidence="3 6" id="KW-1133">Transmembrane helix</keyword>
<feature type="transmembrane region" description="Helical" evidence="6">
    <location>
        <begin position="169"/>
        <end position="194"/>
    </location>
</feature>
<dbReference type="SUPFAM" id="SSF52091">
    <property type="entry name" value="SpoIIaa-like"/>
    <property type="match status" value="1"/>
</dbReference>
<gene>
    <name evidence="8" type="ORF">CHS0354_041997</name>
</gene>
<dbReference type="EMBL" id="JAEAOA010002352">
    <property type="protein sequence ID" value="KAK3606360.1"/>
    <property type="molecule type" value="Genomic_DNA"/>
</dbReference>
<keyword evidence="4 6" id="KW-0472">Membrane</keyword>
<evidence type="ECO:0000259" key="7">
    <source>
        <dbReference type="PROSITE" id="PS50801"/>
    </source>
</evidence>
<feature type="transmembrane region" description="Helical" evidence="6">
    <location>
        <begin position="565"/>
        <end position="593"/>
    </location>
</feature>
<dbReference type="GO" id="GO:0016020">
    <property type="term" value="C:membrane"/>
    <property type="evidence" value="ECO:0007669"/>
    <property type="project" value="UniProtKB-SubCell"/>
</dbReference>
<evidence type="ECO:0000313" key="9">
    <source>
        <dbReference type="Proteomes" id="UP001195483"/>
    </source>
</evidence>
<dbReference type="PROSITE" id="PS50801">
    <property type="entry name" value="STAS"/>
    <property type="match status" value="1"/>
</dbReference>
<reference evidence="8" key="3">
    <citation type="submission" date="2023-05" db="EMBL/GenBank/DDBJ databases">
        <authorList>
            <person name="Smith C.H."/>
        </authorList>
    </citation>
    <scope>NUCLEOTIDE SEQUENCE</scope>
    <source>
        <strain evidence="8">CHS0354</strain>
        <tissue evidence="8">Mantle</tissue>
    </source>
</reference>
<evidence type="ECO:0000256" key="3">
    <source>
        <dbReference type="ARBA" id="ARBA00022989"/>
    </source>
</evidence>
<feature type="transmembrane region" description="Helical" evidence="6">
    <location>
        <begin position="354"/>
        <end position="374"/>
    </location>
</feature>
<dbReference type="CDD" id="cd07042">
    <property type="entry name" value="STAS_SulP_like_sulfate_transporter"/>
    <property type="match status" value="1"/>
</dbReference>
<dbReference type="InterPro" id="IPR001902">
    <property type="entry name" value="SLC26A/SulP_fam"/>
</dbReference>
<evidence type="ECO:0000313" key="8">
    <source>
        <dbReference type="EMBL" id="KAK3606360.1"/>
    </source>
</evidence>
<dbReference type="PANTHER" id="PTHR11814">
    <property type="entry name" value="SULFATE TRANSPORTER"/>
    <property type="match status" value="1"/>
</dbReference>
<protein>
    <recommendedName>
        <fullName evidence="7">STAS domain-containing protein</fullName>
    </recommendedName>
</protein>
<feature type="domain" description="STAS" evidence="7">
    <location>
        <begin position="621"/>
        <end position="793"/>
    </location>
</feature>
<evidence type="ECO:0000256" key="2">
    <source>
        <dbReference type="ARBA" id="ARBA00022692"/>
    </source>
</evidence>
<reference evidence="8" key="1">
    <citation type="journal article" date="2021" name="Genome Biol. Evol.">
        <title>A High-Quality Reference Genome for a Parasitic Bivalve with Doubly Uniparental Inheritance (Bivalvia: Unionida).</title>
        <authorList>
            <person name="Smith C.H."/>
        </authorList>
    </citation>
    <scope>NUCLEOTIDE SEQUENCE</scope>
    <source>
        <strain evidence="8">CHS0354</strain>
    </source>
</reference>
<dbReference type="InterPro" id="IPR011547">
    <property type="entry name" value="SLC26A/SulP_dom"/>
</dbReference>
<comment type="caution">
    <text evidence="8">The sequence shown here is derived from an EMBL/GenBank/DDBJ whole genome shotgun (WGS) entry which is preliminary data.</text>
</comment>
<dbReference type="GO" id="GO:0055085">
    <property type="term" value="P:transmembrane transport"/>
    <property type="evidence" value="ECO:0007669"/>
    <property type="project" value="InterPro"/>
</dbReference>
<feature type="transmembrane region" description="Helical" evidence="6">
    <location>
        <begin position="386"/>
        <end position="403"/>
    </location>
</feature>
<proteinExistence type="predicted"/>
<dbReference type="Gene3D" id="3.30.750.24">
    <property type="entry name" value="STAS domain"/>
    <property type="match status" value="1"/>
</dbReference>